<protein>
    <recommendedName>
        <fullName evidence="3">F-box domain-containing protein</fullName>
    </recommendedName>
</protein>
<evidence type="ECO:0000313" key="2">
    <source>
        <dbReference type="Proteomes" id="UP000807469"/>
    </source>
</evidence>
<accession>A0A9P5YZR6</accession>
<proteinExistence type="predicted"/>
<evidence type="ECO:0000313" key="1">
    <source>
        <dbReference type="EMBL" id="KAF9477020.1"/>
    </source>
</evidence>
<gene>
    <name evidence="1" type="ORF">BDN70DRAFT_133091</name>
</gene>
<keyword evidence="2" id="KW-1185">Reference proteome</keyword>
<dbReference type="EMBL" id="MU155274">
    <property type="protein sequence ID" value="KAF9477020.1"/>
    <property type="molecule type" value="Genomic_DNA"/>
</dbReference>
<dbReference type="OrthoDB" id="3139399at2759"/>
<evidence type="ECO:0008006" key="3">
    <source>
        <dbReference type="Google" id="ProtNLM"/>
    </source>
</evidence>
<comment type="caution">
    <text evidence="1">The sequence shown here is derived from an EMBL/GenBank/DDBJ whole genome shotgun (WGS) entry which is preliminary data.</text>
</comment>
<reference evidence="1" key="1">
    <citation type="submission" date="2020-11" db="EMBL/GenBank/DDBJ databases">
        <authorList>
            <consortium name="DOE Joint Genome Institute"/>
            <person name="Ahrendt S."/>
            <person name="Riley R."/>
            <person name="Andreopoulos W."/>
            <person name="Labutti K."/>
            <person name="Pangilinan J."/>
            <person name="Ruiz-Duenas F.J."/>
            <person name="Barrasa J.M."/>
            <person name="Sanchez-Garcia M."/>
            <person name="Camarero S."/>
            <person name="Miyauchi S."/>
            <person name="Serrano A."/>
            <person name="Linde D."/>
            <person name="Babiker R."/>
            <person name="Drula E."/>
            <person name="Ayuso-Fernandez I."/>
            <person name="Pacheco R."/>
            <person name="Padilla G."/>
            <person name="Ferreira P."/>
            <person name="Barriuso J."/>
            <person name="Kellner H."/>
            <person name="Castanera R."/>
            <person name="Alfaro M."/>
            <person name="Ramirez L."/>
            <person name="Pisabarro A.G."/>
            <person name="Kuo A."/>
            <person name="Tritt A."/>
            <person name="Lipzen A."/>
            <person name="He G."/>
            <person name="Yan M."/>
            <person name="Ng V."/>
            <person name="Cullen D."/>
            <person name="Martin F."/>
            <person name="Rosso M.-N."/>
            <person name="Henrissat B."/>
            <person name="Hibbett D."/>
            <person name="Martinez A.T."/>
            <person name="Grigoriev I.V."/>
        </authorList>
    </citation>
    <scope>NUCLEOTIDE SEQUENCE</scope>
    <source>
        <strain evidence="1">CIRM-BRFM 674</strain>
    </source>
</reference>
<dbReference type="AlphaFoldDB" id="A0A9P5YZR6"/>
<name>A0A9P5YZR6_9AGAR</name>
<dbReference type="Proteomes" id="UP000807469">
    <property type="component" value="Unassembled WGS sequence"/>
</dbReference>
<organism evidence="1 2">
    <name type="scientific">Pholiota conissans</name>
    <dbReference type="NCBI Taxonomy" id="109636"/>
    <lineage>
        <taxon>Eukaryota</taxon>
        <taxon>Fungi</taxon>
        <taxon>Dikarya</taxon>
        <taxon>Basidiomycota</taxon>
        <taxon>Agaricomycotina</taxon>
        <taxon>Agaricomycetes</taxon>
        <taxon>Agaricomycetidae</taxon>
        <taxon>Agaricales</taxon>
        <taxon>Agaricineae</taxon>
        <taxon>Strophariaceae</taxon>
        <taxon>Pholiota</taxon>
    </lineage>
</organism>
<sequence>MWHDHVIQHLAKQVASTTHLFNFNLRVHHLAISQPIFYSPSAHNNLFNMASFSVQQVITPVAIACSRANGGTCDSCEALLRFQTGTFTIKSSEMYANTVVACRQRHVNLLRQVNKVHDPFQRHNLPTEVQCLIFEALLSQLLARDAAQVTIMSVCSNWRRVVVTDSHCWKKITLPYMKLNRCSLKISEEFIRRSKCLSIDIDFRTRSLFDNMRTNWPLLDMILAQKHRIRTINSTDSSSGFPLASLGERVAEWGLWPRLERIDIGFVYVDQLLDIFKHSPQLYNVKINGFMGSMGSDLDMSSTGNVFKPKVDVHQRLMILDITALFEVRLDFLFERMPSMPGLDEVSTRGHIICPAPALERFLRRSNCILTKLTLSYPGFDELDLVSLLQSQPSITTLFVMLHLQIVIPPNQTQASIEALNTILHLLVTDENGEAGNERRHTTSSFLPNLEVFRFAGQTLFSWDILADVHSAHSEITDEARLKFLQDASNDKPVSFRPLRMVSLKIAEWVSCMLERPNRPTEEQLSRLTSHSSGDRGCRFECDCDLERAFDT</sequence>